<gene>
    <name evidence="6" type="ORF">CLV70_104346</name>
</gene>
<evidence type="ECO:0000256" key="4">
    <source>
        <dbReference type="ARBA" id="ARBA00023163"/>
    </source>
</evidence>
<dbReference type="SUPFAM" id="SSF53850">
    <property type="entry name" value="Periplasmic binding protein-like II"/>
    <property type="match status" value="1"/>
</dbReference>
<dbReference type="Gene3D" id="1.10.10.10">
    <property type="entry name" value="Winged helix-like DNA-binding domain superfamily/Winged helix DNA-binding domain"/>
    <property type="match status" value="1"/>
</dbReference>
<evidence type="ECO:0000256" key="1">
    <source>
        <dbReference type="ARBA" id="ARBA00009437"/>
    </source>
</evidence>
<sequence length="300" mass="31251">MLRAVAERGSFTAAAAELDYTQSAVSRSIAALERAAGARLFDRRPDGVRLTDAGRTLLRHAATVLEAAEAAELALRGLPAEAREVRIGLIPLAGAAVLPRVLAALRRTHPHVHVSTREGSTPALTRALRAQTLDLALLSARPPFRAPDDEQPPLPAEPLAEDALLLAVPEHSPLTGYAAVPVDALAGEAWIAGPSGSAEPGLGVWPGLPGRPRVAHHTRDWLSKLALVRAGCGITTVSALLAPAVPAGVRLLRVAGDGGQRRRLLLARPPAPAPIHVREVARCVRTQTALMLAASPATGG</sequence>
<dbReference type="Pfam" id="PF03466">
    <property type="entry name" value="LysR_substrate"/>
    <property type="match status" value="1"/>
</dbReference>
<proteinExistence type="inferred from homology"/>
<organism evidence="6 7">
    <name type="scientific">Pseudosporangium ferrugineum</name>
    <dbReference type="NCBI Taxonomy" id="439699"/>
    <lineage>
        <taxon>Bacteria</taxon>
        <taxon>Bacillati</taxon>
        <taxon>Actinomycetota</taxon>
        <taxon>Actinomycetes</taxon>
        <taxon>Micromonosporales</taxon>
        <taxon>Micromonosporaceae</taxon>
        <taxon>Pseudosporangium</taxon>
    </lineage>
</organism>
<reference evidence="6 7" key="1">
    <citation type="submission" date="2018-03" db="EMBL/GenBank/DDBJ databases">
        <title>Genomic Encyclopedia of Archaeal and Bacterial Type Strains, Phase II (KMG-II): from individual species to whole genera.</title>
        <authorList>
            <person name="Goeker M."/>
        </authorList>
    </citation>
    <scope>NUCLEOTIDE SEQUENCE [LARGE SCALE GENOMIC DNA]</scope>
    <source>
        <strain evidence="6 7">DSM 45348</strain>
    </source>
</reference>
<dbReference type="GO" id="GO:0003700">
    <property type="term" value="F:DNA-binding transcription factor activity"/>
    <property type="evidence" value="ECO:0007669"/>
    <property type="project" value="InterPro"/>
</dbReference>
<evidence type="ECO:0000313" key="7">
    <source>
        <dbReference type="Proteomes" id="UP000239209"/>
    </source>
</evidence>
<dbReference type="GO" id="GO:0003677">
    <property type="term" value="F:DNA binding"/>
    <property type="evidence" value="ECO:0007669"/>
    <property type="project" value="UniProtKB-KW"/>
</dbReference>
<dbReference type="InterPro" id="IPR000847">
    <property type="entry name" value="LysR_HTH_N"/>
</dbReference>
<keyword evidence="7" id="KW-1185">Reference proteome</keyword>
<dbReference type="FunFam" id="1.10.10.10:FF:000001">
    <property type="entry name" value="LysR family transcriptional regulator"/>
    <property type="match status" value="1"/>
</dbReference>
<evidence type="ECO:0000256" key="2">
    <source>
        <dbReference type="ARBA" id="ARBA00023015"/>
    </source>
</evidence>
<dbReference type="PRINTS" id="PR00039">
    <property type="entry name" value="HTHLYSR"/>
</dbReference>
<evidence type="ECO:0000256" key="3">
    <source>
        <dbReference type="ARBA" id="ARBA00023125"/>
    </source>
</evidence>
<dbReference type="InterPro" id="IPR036390">
    <property type="entry name" value="WH_DNA-bd_sf"/>
</dbReference>
<dbReference type="InterPro" id="IPR005119">
    <property type="entry name" value="LysR_subst-bd"/>
</dbReference>
<accession>A0A2T0SBJ0</accession>
<dbReference type="PANTHER" id="PTHR30346">
    <property type="entry name" value="TRANSCRIPTIONAL DUAL REGULATOR HCAR-RELATED"/>
    <property type="match status" value="1"/>
</dbReference>
<keyword evidence="2" id="KW-0805">Transcription regulation</keyword>
<dbReference type="PROSITE" id="PS50931">
    <property type="entry name" value="HTH_LYSR"/>
    <property type="match status" value="1"/>
</dbReference>
<dbReference type="EMBL" id="PVZG01000004">
    <property type="protein sequence ID" value="PRY30794.1"/>
    <property type="molecule type" value="Genomic_DNA"/>
</dbReference>
<dbReference type="Proteomes" id="UP000239209">
    <property type="component" value="Unassembled WGS sequence"/>
</dbReference>
<dbReference type="PANTHER" id="PTHR30346:SF29">
    <property type="entry name" value="LYSR SUBSTRATE-BINDING"/>
    <property type="match status" value="1"/>
</dbReference>
<dbReference type="InterPro" id="IPR036388">
    <property type="entry name" value="WH-like_DNA-bd_sf"/>
</dbReference>
<keyword evidence="4" id="KW-0804">Transcription</keyword>
<dbReference type="RefSeq" id="WP_211303732.1">
    <property type="nucleotide sequence ID" value="NZ_PVZG01000004.1"/>
</dbReference>
<keyword evidence="3 6" id="KW-0238">DNA-binding</keyword>
<dbReference type="Gene3D" id="3.40.190.10">
    <property type="entry name" value="Periplasmic binding protein-like II"/>
    <property type="match status" value="2"/>
</dbReference>
<protein>
    <submittedName>
        <fullName evidence="6">DNA-binding transcriptional LysR family regulator</fullName>
    </submittedName>
</protein>
<dbReference type="SUPFAM" id="SSF46785">
    <property type="entry name" value="Winged helix' DNA-binding domain"/>
    <property type="match status" value="1"/>
</dbReference>
<name>A0A2T0SBJ0_9ACTN</name>
<evidence type="ECO:0000259" key="5">
    <source>
        <dbReference type="PROSITE" id="PS50931"/>
    </source>
</evidence>
<dbReference type="Pfam" id="PF00126">
    <property type="entry name" value="HTH_1"/>
    <property type="match status" value="1"/>
</dbReference>
<comment type="caution">
    <text evidence="6">The sequence shown here is derived from an EMBL/GenBank/DDBJ whole genome shotgun (WGS) entry which is preliminary data.</text>
</comment>
<evidence type="ECO:0000313" key="6">
    <source>
        <dbReference type="EMBL" id="PRY30794.1"/>
    </source>
</evidence>
<comment type="similarity">
    <text evidence="1">Belongs to the LysR transcriptional regulatory family.</text>
</comment>
<dbReference type="AlphaFoldDB" id="A0A2T0SBJ0"/>
<dbReference type="GO" id="GO:0032993">
    <property type="term" value="C:protein-DNA complex"/>
    <property type="evidence" value="ECO:0007669"/>
    <property type="project" value="TreeGrafter"/>
</dbReference>
<feature type="domain" description="HTH lysR-type" evidence="5">
    <location>
        <begin position="1"/>
        <end position="51"/>
    </location>
</feature>